<comment type="caution">
    <text evidence="5">The sequence shown here is derived from an EMBL/GenBank/DDBJ whole genome shotgun (WGS) entry which is preliminary data.</text>
</comment>
<proteinExistence type="inferred from homology"/>
<dbReference type="STRING" id="35525.A0A162QBM1"/>
<evidence type="ECO:0000259" key="4">
    <source>
        <dbReference type="Pfam" id="PF04548"/>
    </source>
</evidence>
<dbReference type="Gene3D" id="3.40.50.300">
    <property type="entry name" value="P-loop containing nucleotide triphosphate hydrolases"/>
    <property type="match status" value="1"/>
</dbReference>
<evidence type="ECO:0000313" key="6">
    <source>
        <dbReference type="Proteomes" id="UP000076858"/>
    </source>
</evidence>
<feature type="compositionally biased region" description="Polar residues" evidence="3">
    <location>
        <begin position="1166"/>
        <end position="1189"/>
    </location>
</feature>
<protein>
    <recommendedName>
        <fullName evidence="4">AIG1-type G domain-containing protein</fullName>
    </recommendedName>
</protein>
<evidence type="ECO:0000313" key="5">
    <source>
        <dbReference type="EMBL" id="KZS19541.1"/>
    </source>
</evidence>
<keyword evidence="2" id="KW-0547">Nucleotide-binding</keyword>
<dbReference type="InterPro" id="IPR006703">
    <property type="entry name" value="G_AIG1"/>
</dbReference>
<dbReference type="CDD" id="cd00882">
    <property type="entry name" value="Ras_like_GTPase"/>
    <property type="match status" value="1"/>
</dbReference>
<feature type="region of interest" description="Disordered" evidence="3">
    <location>
        <begin position="1139"/>
        <end position="1197"/>
    </location>
</feature>
<dbReference type="Pfam" id="PF04548">
    <property type="entry name" value="AIG1"/>
    <property type="match status" value="1"/>
</dbReference>
<dbReference type="SUPFAM" id="SSF52540">
    <property type="entry name" value="P-loop containing nucleoside triphosphate hydrolases"/>
    <property type="match status" value="1"/>
</dbReference>
<dbReference type="PANTHER" id="PTHR32046:SF14">
    <property type="match status" value="1"/>
</dbReference>
<dbReference type="OrthoDB" id="6366475at2759"/>
<dbReference type="Proteomes" id="UP000076858">
    <property type="component" value="Unassembled WGS sequence"/>
</dbReference>
<sequence length="1212" mass="137632">MHLLYNPFELLLNVSVELKVHQMAEPIRISTLGRDAQVGDLYNYLTDVIVPSGIDVPNERKTISDTVGEPKLLFIYQQPEKSKRHFLGINSHLLQNMKRGSVPGHQLWFSDYLNTNSMDGDEGHAQVTLLFRVVRRTETLDLDFLRSKIDDYQLRSSAAGATHVIDEVVYGAEVICSMRKALDLSQETKESAEVSIYFAAKKYLDETIMKSSTAELPVELDQVSLTCLSSVEPGKKYNANFDSLNRYLQNLLDTENNRQKWKPMEFLLRNMSAAHIEAKLCSERKDDVALEKKHHQVNRKWITKEMLDISNDPSLKRFPLLEKFICYFRDLLPRFWKGIDETYKTLEMLTEEKVLEEMIYISDWLKKVMDLFACWRKDIREMCWLLKDTDLVLLEMQEIEAQMTTKDCKLAKLFVLNLEYKKVPIVNDIEELVGQQTSTVLLPVLPSFSYEKEHIGCIRSALSQFANEARLANLSSSFGTSYYVALDSSTLENGAIVTIDYSGKSPIVISEDNPVEYLKKKQKHQLLFSSSSVSAILPPPLTPTVVSNQNQQLKSVKDGEHSNTHSAGNCNVELLDHEQDKIGIDSFLSDVESSHENCSREETGSEKIKSSTKYSVETSITSKNQSKLIRTGLPNVYLLNAMEKSNSEKINWFDICRPRNSMRSRNPKNHKIIILIGTTGSGKSTLINGMINYILGVQWNDPFRFKCVREDENAARNQAHSQTSSVTAYTLQHQEGMTIPYSITIIDTPGYGDTRGVKRDKEITAAIHRFLTQQEIPIDEIHAACFVAASGDSRLTATQRYIIDSVLSIFGKDMKANLRLLVTFADNADPPVVGACLSANFPTTSASDGIAYSKFNSSVLYCSNAKQGDDEFSFDQLFWDMGHENFKKFFAMLERMNGRDLKSTREVIQSRRQVEQALVNIEQELEVCLVTIENMEIFQEKMKICGYNMEATKNYMVEHTVMRRQTSKCKNGFKAYNCRKCNVTCENNIKEKDPLHRSKRWCTKVLCECLDSDHQLDKWEWQLIPEKVTIPLLEMKAQYESNFDCKMNVEQLLNACGDNLLVAKTKVLSLLEQVAKNAQLLESTALRSNVLSPSDYLTLMRSRVLEEQAPGYSTRLHTLDELQQHLTYGTPLTAPKIVINSPQPTYDSYNTGGGLGGYQDGSQSSRSKNQTSQQMSSHYYGTTTATGQVSKKAEGEKTGKQSYFTFFGVKKK</sequence>
<gene>
    <name evidence="5" type="ORF">APZ42_013958</name>
</gene>
<evidence type="ECO:0000256" key="3">
    <source>
        <dbReference type="SAM" id="MobiDB-lite"/>
    </source>
</evidence>
<dbReference type="AlphaFoldDB" id="A0A162QBM1"/>
<name>A0A162QBM1_9CRUS</name>
<evidence type="ECO:0000256" key="2">
    <source>
        <dbReference type="ARBA" id="ARBA00022741"/>
    </source>
</evidence>
<organism evidence="5 6">
    <name type="scientific">Daphnia magna</name>
    <dbReference type="NCBI Taxonomy" id="35525"/>
    <lineage>
        <taxon>Eukaryota</taxon>
        <taxon>Metazoa</taxon>
        <taxon>Ecdysozoa</taxon>
        <taxon>Arthropoda</taxon>
        <taxon>Crustacea</taxon>
        <taxon>Branchiopoda</taxon>
        <taxon>Diplostraca</taxon>
        <taxon>Cladocera</taxon>
        <taxon>Anomopoda</taxon>
        <taxon>Daphniidae</taxon>
        <taxon>Daphnia</taxon>
    </lineage>
</organism>
<dbReference type="EMBL" id="LRGB01000359">
    <property type="protein sequence ID" value="KZS19541.1"/>
    <property type="molecule type" value="Genomic_DNA"/>
</dbReference>
<feature type="domain" description="AIG1-type G" evidence="4">
    <location>
        <begin position="673"/>
        <end position="828"/>
    </location>
</feature>
<comment type="similarity">
    <text evidence="1">Belongs to the TRAFAC class TrmE-Era-EngA-EngB-Septin-like GTPase superfamily. AIG1/Toc34/Toc159-like paraseptin GTPase family. IAN subfamily.</text>
</comment>
<dbReference type="InterPro" id="IPR027417">
    <property type="entry name" value="P-loop_NTPase"/>
</dbReference>
<reference evidence="5 6" key="1">
    <citation type="submission" date="2016-03" db="EMBL/GenBank/DDBJ databases">
        <title>EvidentialGene: Evidence-directed Construction of Genes on Genomes.</title>
        <authorList>
            <person name="Gilbert D.G."/>
            <person name="Choi J.-H."/>
            <person name="Mockaitis K."/>
            <person name="Colbourne J."/>
            <person name="Pfrender M."/>
        </authorList>
    </citation>
    <scope>NUCLEOTIDE SEQUENCE [LARGE SCALE GENOMIC DNA]</scope>
    <source>
        <strain evidence="5 6">Xinb3</strain>
        <tissue evidence="5">Complete organism</tissue>
    </source>
</reference>
<dbReference type="GO" id="GO:0005525">
    <property type="term" value="F:GTP binding"/>
    <property type="evidence" value="ECO:0007669"/>
    <property type="project" value="InterPro"/>
</dbReference>
<dbReference type="PANTHER" id="PTHR32046">
    <property type="entry name" value="G DOMAIN-CONTAINING PROTEIN"/>
    <property type="match status" value="1"/>
</dbReference>
<accession>A0A162QBM1</accession>
<evidence type="ECO:0000256" key="1">
    <source>
        <dbReference type="ARBA" id="ARBA00008535"/>
    </source>
</evidence>
<keyword evidence="6" id="KW-1185">Reference proteome</keyword>
<dbReference type="FunFam" id="3.40.50.300:FF:002209">
    <property type="entry name" value="Uncharacterized protein"/>
    <property type="match status" value="1"/>
</dbReference>